<dbReference type="GO" id="GO:0020037">
    <property type="term" value="F:heme binding"/>
    <property type="evidence" value="ECO:0007669"/>
    <property type="project" value="InterPro"/>
</dbReference>
<keyword evidence="3" id="KW-1185">Reference proteome</keyword>
<dbReference type="GO" id="GO:0005506">
    <property type="term" value="F:iron ion binding"/>
    <property type="evidence" value="ECO:0007669"/>
    <property type="project" value="InterPro"/>
</dbReference>
<dbReference type="Proteomes" id="UP000318437">
    <property type="component" value="Unassembled WGS sequence"/>
</dbReference>
<keyword evidence="1" id="KW-0560">Oxidoreductase</keyword>
<comment type="caution">
    <text evidence="2">The sequence shown here is derived from an EMBL/GenBank/DDBJ whole genome shotgun (WGS) entry which is preliminary data.</text>
</comment>
<dbReference type="OrthoDB" id="9789468at2"/>
<dbReference type="RefSeq" id="WP_146450627.1">
    <property type="nucleotide sequence ID" value="NZ_SJPS01000003.1"/>
</dbReference>
<sequence length="128" mass="13973">MERNFRQTTTSLGVALTGWSSLKIGSHRSLRYGMTPWPVTCPLHLSPQIDGIPDGAWFPFGAGPRACIGQAFARMELVMIAASMIQLCSITTISGAAESGWEVKMTLRPKGPLLLRWSWRTPSGAEIV</sequence>
<accession>A0A5C6CSC8</accession>
<dbReference type="InterPro" id="IPR036396">
    <property type="entry name" value="Cyt_P450_sf"/>
</dbReference>
<gene>
    <name evidence="2" type="ORF">Pla144_21850</name>
</gene>
<name>A0A5C6CSC8_9BACT</name>
<evidence type="ECO:0000313" key="3">
    <source>
        <dbReference type="Proteomes" id="UP000318437"/>
    </source>
</evidence>
<organism evidence="2 3">
    <name type="scientific">Bythopirellula polymerisocia</name>
    <dbReference type="NCBI Taxonomy" id="2528003"/>
    <lineage>
        <taxon>Bacteria</taxon>
        <taxon>Pseudomonadati</taxon>
        <taxon>Planctomycetota</taxon>
        <taxon>Planctomycetia</taxon>
        <taxon>Pirellulales</taxon>
        <taxon>Lacipirellulaceae</taxon>
        <taxon>Bythopirellula</taxon>
    </lineage>
</organism>
<evidence type="ECO:0000256" key="1">
    <source>
        <dbReference type="RuleBase" id="RU000461"/>
    </source>
</evidence>
<protein>
    <submittedName>
        <fullName evidence="2">Cytochrome P450</fullName>
    </submittedName>
</protein>
<comment type="similarity">
    <text evidence="1">Belongs to the cytochrome P450 family.</text>
</comment>
<keyword evidence="1" id="KW-0408">Iron</keyword>
<evidence type="ECO:0000313" key="2">
    <source>
        <dbReference type="EMBL" id="TWU27412.1"/>
    </source>
</evidence>
<dbReference type="GO" id="GO:0016705">
    <property type="term" value="F:oxidoreductase activity, acting on paired donors, with incorporation or reduction of molecular oxygen"/>
    <property type="evidence" value="ECO:0007669"/>
    <property type="project" value="InterPro"/>
</dbReference>
<keyword evidence="1" id="KW-0349">Heme</keyword>
<keyword evidence="1" id="KW-0503">Monooxygenase</keyword>
<keyword evidence="1" id="KW-0479">Metal-binding</keyword>
<dbReference type="InterPro" id="IPR001128">
    <property type="entry name" value="Cyt_P450"/>
</dbReference>
<dbReference type="AlphaFoldDB" id="A0A5C6CSC8"/>
<dbReference type="Pfam" id="PF00067">
    <property type="entry name" value="p450"/>
    <property type="match status" value="1"/>
</dbReference>
<dbReference type="Gene3D" id="1.10.630.10">
    <property type="entry name" value="Cytochrome P450"/>
    <property type="match status" value="1"/>
</dbReference>
<dbReference type="InterPro" id="IPR017972">
    <property type="entry name" value="Cyt_P450_CS"/>
</dbReference>
<dbReference type="GO" id="GO:0004497">
    <property type="term" value="F:monooxygenase activity"/>
    <property type="evidence" value="ECO:0007669"/>
    <property type="project" value="UniProtKB-KW"/>
</dbReference>
<proteinExistence type="inferred from homology"/>
<dbReference type="EMBL" id="SJPS01000003">
    <property type="protein sequence ID" value="TWU27412.1"/>
    <property type="molecule type" value="Genomic_DNA"/>
</dbReference>
<dbReference type="PROSITE" id="PS00086">
    <property type="entry name" value="CYTOCHROME_P450"/>
    <property type="match status" value="1"/>
</dbReference>
<dbReference type="SUPFAM" id="SSF48264">
    <property type="entry name" value="Cytochrome P450"/>
    <property type="match status" value="1"/>
</dbReference>
<reference evidence="2 3" key="1">
    <citation type="submission" date="2019-02" db="EMBL/GenBank/DDBJ databases">
        <title>Deep-cultivation of Planctomycetes and their phenomic and genomic characterization uncovers novel biology.</title>
        <authorList>
            <person name="Wiegand S."/>
            <person name="Jogler M."/>
            <person name="Boedeker C."/>
            <person name="Pinto D."/>
            <person name="Vollmers J."/>
            <person name="Rivas-Marin E."/>
            <person name="Kohn T."/>
            <person name="Peeters S.H."/>
            <person name="Heuer A."/>
            <person name="Rast P."/>
            <person name="Oberbeckmann S."/>
            <person name="Bunk B."/>
            <person name="Jeske O."/>
            <person name="Meyerdierks A."/>
            <person name="Storesund J.E."/>
            <person name="Kallscheuer N."/>
            <person name="Luecker S."/>
            <person name="Lage O.M."/>
            <person name="Pohl T."/>
            <person name="Merkel B.J."/>
            <person name="Hornburger P."/>
            <person name="Mueller R.-W."/>
            <person name="Bruemmer F."/>
            <person name="Labrenz M."/>
            <person name="Spormann A.M."/>
            <person name="Op Den Camp H."/>
            <person name="Overmann J."/>
            <person name="Amann R."/>
            <person name="Jetten M.S.M."/>
            <person name="Mascher T."/>
            <person name="Medema M.H."/>
            <person name="Devos D.P."/>
            <person name="Kaster A.-K."/>
            <person name="Ovreas L."/>
            <person name="Rohde M."/>
            <person name="Galperin M.Y."/>
            <person name="Jogler C."/>
        </authorList>
    </citation>
    <scope>NUCLEOTIDE SEQUENCE [LARGE SCALE GENOMIC DNA]</scope>
    <source>
        <strain evidence="2 3">Pla144</strain>
    </source>
</reference>